<keyword evidence="2" id="KW-1185">Reference proteome</keyword>
<accession>A0AAD6SFS8</accession>
<evidence type="ECO:0000313" key="1">
    <source>
        <dbReference type="EMBL" id="KAJ7026848.1"/>
    </source>
</evidence>
<organism evidence="1 2">
    <name type="scientific">Mycena alexandri</name>
    <dbReference type="NCBI Taxonomy" id="1745969"/>
    <lineage>
        <taxon>Eukaryota</taxon>
        <taxon>Fungi</taxon>
        <taxon>Dikarya</taxon>
        <taxon>Basidiomycota</taxon>
        <taxon>Agaricomycotina</taxon>
        <taxon>Agaricomycetes</taxon>
        <taxon>Agaricomycetidae</taxon>
        <taxon>Agaricales</taxon>
        <taxon>Marasmiineae</taxon>
        <taxon>Mycenaceae</taxon>
        <taxon>Mycena</taxon>
    </lineage>
</organism>
<comment type="caution">
    <text evidence="1">The sequence shown here is derived from an EMBL/GenBank/DDBJ whole genome shotgun (WGS) entry which is preliminary data.</text>
</comment>
<reference evidence="1" key="1">
    <citation type="submission" date="2023-03" db="EMBL/GenBank/DDBJ databases">
        <title>Massive genome expansion in bonnet fungi (Mycena s.s.) driven by repeated elements and novel gene families across ecological guilds.</title>
        <authorList>
            <consortium name="Lawrence Berkeley National Laboratory"/>
            <person name="Harder C.B."/>
            <person name="Miyauchi S."/>
            <person name="Viragh M."/>
            <person name="Kuo A."/>
            <person name="Thoen E."/>
            <person name="Andreopoulos B."/>
            <person name="Lu D."/>
            <person name="Skrede I."/>
            <person name="Drula E."/>
            <person name="Henrissat B."/>
            <person name="Morin E."/>
            <person name="Kohler A."/>
            <person name="Barry K."/>
            <person name="LaButti K."/>
            <person name="Morin E."/>
            <person name="Salamov A."/>
            <person name="Lipzen A."/>
            <person name="Mereny Z."/>
            <person name="Hegedus B."/>
            <person name="Baldrian P."/>
            <person name="Stursova M."/>
            <person name="Weitz H."/>
            <person name="Taylor A."/>
            <person name="Grigoriev I.V."/>
            <person name="Nagy L.G."/>
            <person name="Martin F."/>
            <person name="Kauserud H."/>
        </authorList>
    </citation>
    <scope>NUCLEOTIDE SEQUENCE</scope>
    <source>
        <strain evidence="1">CBHHK200</strain>
    </source>
</reference>
<dbReference type="InterPro" id="IPR032675">
    <property type="entry name" value="LRR_dom_sf"/>
</dbReference>
<proteinExistence type="predicted"/>
<dbReference type="Proteomes" id="UP001218188">
    <property type="component" value="Unassembled WGS sequence"/>
</dbReference>
<evidence type="ECO:0000313" key="2">
    <source>
        <dbReference type="Proteomes" id="UP001218188"/>
    </source>
</evidence>
<dbReference type="Gene3D" id="3.80.10.10">
    <property type="entry name" value="Ribonuclease Inhibitor"/>
    <property type="match status" value="1"/>
</dbReference>
<protein>
    <submittedName>
        <fullName evidence="1">Uncharacterized protein</fullName>
    </submittedName>
</protein>
<name>A0AAD6SFS8_9AGAR</name>
<gene>
    <name evidence="1" type="ORF">C8F04DRAFT_1123901</name>
</gene>
<dbReference type="EMBL" id="JARJCM010000132">
    <property type="protein sequence ID" value="KAJ7026848.1"/>
    <property type="molecule type" value="Genomic_DNA"/>
</dbReference>
<dbReference type="AlphaFoldDB" id="A0AAD6SFS8"/>
<sequence>METPEFWSTVILDTTAWPRSITAAMPQLGLVTAALNRSKECLLTMSIAIDPEHPAEETILRLLGQHSHRWKEVDLVIDPQSWNFLASSKGNFPLLDKLNIVCAGDSDGSKTNDTFKIAPRLKSVRIMGWSGALPEFAWKQLRDFVYENWEGDIFSLEMLRSLSGHASCEFLLTTSEIPADLDLAPVTASISALILTLVTDPDPLHAKMILGAIFEALTFSGLTSLHFPHYPARRPPWNQTHFLKFASRSSLSKTLTSLDLCVVIERQELLACLSILPLLEFLRLSDDEYQATDHHLITDDLLRSLTWKPDHSNLVPHLKTLHLESLIHFRDAALLQSITSRVEAKRSSKGLFKLRIHYLPGYDREVSVEFVSQAAELGLVLTIDHSYY</sequence>